<feature type="transmembrane region" description="Helical" evidence="6">
    <location>
        <begin position="77"/>
        <end position="98"/>
    </location>
</feature>
<gene>
    <name evidence="7" type="ORF">J2Z44_003467</name>
</gene>
<feature type="transmembrane region" description="Helical" evidence="6">
    <location>
        <begin position="146"/>
        <end position="162"/>
    </location>
</feature>
<feature type="transmembrane region" description="Helical" evidence="6">
    <location>
        <begin position="405"/>
        <end position="427"/>
    </location>
</feature>
<feature type="transmembrane region" description="Helical" evidence="6">
    <location>
        <begin position="118"/>
        <end position="134"/>
    </location>
</feature>
<comment type="caution">
    <text evidence="7">The sequence shown here is derived from an EMBL/GenBank/DDBJ whole genome shotgun (WGS) entry which is preliminary data.</text>
</comment>
<dbReference type="InterPro" id="IPR001182">
    <property type="entry name" value="FtsW/RodA"/>
</dbReference>
<keyword evidence="8" id="KW-1185">Reference proteome</keyword>
<dbReference type="EMBL" id="JAGGLL010000033">
    <property type="protein sequence ID" value="MBP2023628.1"/>
    <property type="molecule type" value="Genomic_DNA"/>
</dbReference>
<evidence type="ECO:0000256" key="1">
    <source>
        <dbReference type="ARBA" id="ARBA00004141"/>
    </source>
</evidence>
<dbReference type="NCBIfam" id="NF038403">
    <property type="entry name" value="perm_prefix_1"/>
    <property type="match status" value="1"/>
</dbReference>
<dbReference type="Proteomes" id="UP001519308">
    <property type="component" value="Unassembled WGS sequence"/>
</dbReference>
<proteinExistence type="predicted"/>
<keyword evidence="4 6" id="KW-1133">Transmembrane helix</keyword>
<comment type="subcellular location">
    <subcellularLocation>
        <location evidence="1">Membrane</location>
        <topology evidence="1">Multi-pass membrane protein</topology>
    </subcellularLocation>
</comment>
<feature type="transmembrane region" description="Helical" evidence="6">
    <location>
        <begin position="257"/>
        <end position="274"/>
    </location>
</feature>
<protein>
    <submittedName>
        <fullName evidence="7">Cell division protein FtsW (Lipid II flippase)</fullName>
    </submittedName>
</protein>
<evidence type="ECO:0000256" key="4">
    <source>
        <dbReference type="ARBA" id="ARBA00022989"/>
    </source>
</evidence>
<keyword evidence="7" id="KW-0132">Cell division</keyword>
<reference evidence="7 8" key="1">
    <citation type="submission" date="2021-03" db="EMBL/GenBank/DDBJ databases">
        <title>Genomic Encyclopedia of Type Strains, Phase IV (KMG-IV): sequencing the most valuable type-strain genomes for metagenomic binning, comparative biology and taxonomic classification.</title>
        <authorList>
            <person name="Goeker M."/>
        </authorList>
    </citation>
    <scope>NUCLEOTIDE SEQUENCE [LARGE SCALE GENOMIC DNA]</scope>
    <source>
        <strain evidence="7 8">DSM 28650</strain>
    </source>
</reference>
<evidence type="ECO:0000256" key="6">
    <source>
        <dbReference type="SAM" id="Phobius"/>
    </source>
</evidence>
<keyword evidence="7" id="KW-0131">Cell cycle</keyword>
<evidence type="ECO:0000256" key="3">
    <source>
        <dbReference type="ARBA" id="ARBA00022960"/>
    </source>
</evidence>
<sequence length="442" mass="49881">MENNKVKDYINKVCMLIRNKDVHYDINLELQDHIETLKEDFISSGLSEEEATEKAISHMGDPSLIGKQLDKTHKAKIGWGVIIPLLCFSLFGLVTMYFIQSKGAVAEADYIKMFQKNLVFYILGIGLITGLYFYDYRRILPYSKKIYIGTLVVLILQLFFNVPVNGHYYFHIGFLTIDLMPFCLLFLVVSLAGIFEGWDWNNLLGFLKALGLIKVPGLLITIIPGFLTLTGTITYSFLYFIACITLMFMSKAKVSQVILCIISPVFSIFIYTLLEPYRLRRFAIFLDPASDPTNSGWIYLQLKKAVESAGAFGNGFTMEPKTIPELHTDFVFTYIVYTFGWITAVAIITLIIIFLLKIISVAKVTKNSYGKLIVSGFIAILTTEFLLNIAMNFGIAPIMGISLPFMSFGGSQLLINMTIVGLILSVYRRKDLTHNMAKKEAI</sequence>
<feature type="transmembrane region" description="Helical" evidence="6">
    <location>
        <begin position="334"/>
        <end position="360"/>
    </location>
</feature>
<dbReference type="Pfam" id="PF01098">
    <property type="entry name" value="FTSW_RODA_SPOVE"/>
    <property type="match status" value="1"/>
</dbReference>
<dbReference type="PANTHER" id="PTHR30474:SF1">
    <property type="entry name" value="PEPTIDOGLYCAN GLYCOSYLTRANSFERASE MRDB"/>
    <property type="match status" value="1"/>
</dbReference>
<evidence type="ECO:0000313" key="7">
    <source>
        <dbReference type="EMBL" id="MBP2023628.1"/>
    </source>
</evidence>
<feature type="transmembrane region" description="Helical" evidence="6">
    <location>
        <begin position="233"/>
        <end position="250"/>
    </location>
</feature>
<feature type="transmembrane region" description="Helical" evidence="6">
    <location>
        <begin position="372"/>
        <end position="399"/>
    </location>
</feature>
<feature type="transmembrane region" description="Helical" evidence="6">
    <location>
        <begin position="168"/>
        <end position="194"/>
    </location>
</feature>
<name>A0ABS4K768_9CLOT</name>
<organism evidence="7 8">
    <name type="scientific">Clostridium punense</name>
    <dbReference type="NCBI Taxonomy" id="1054297"/>
    <lineage>
        <taxon>Bacteria</taxon>
        <taxon>Bacillati</taxon>
        <taxon>Bacillota</taxon>
        <taxon>Clostridia</taxon>
        <taxon>Eubacteriales</taxon>
        <taxon>Clostridiaceae</taxon>
        <taxon>Clostridium</taxon>
    </lineage>
</organism>
<keyword evidence="3" id="KW-0133">Cell shape</keyword>
<dbReference type="RefSeq" id="WP_021284862.1">
    <property type="nucleotide sequence ID" value="NZ_JAGGLL010000033.1"/>
</dbReference>
<accession>A0ABS4K768</accession>
<feature type="transmembrane region" description="Helical" evidence="6">
    <location>
        <begin position="206"/>
        <end position="227"/>
    </location>
</feature>
<evidence type="ECO:0000256" key="2">
    <source>
        <dbReference type="ARBA" id="ARBA00022692"/>
    </source>
</evidence>
<keyword evidence="5 6" id="KW-0472">Membrane</keyword>
<evidence type="ECO:0000256" key="5">
    <source>
        <dbReference type="ARBA" id="ARBA00023136"/>
    </source>
</evidence>
<dbReference type="PANTHER" id="PTHR30474">
    <property type="entry name" value="CELL CYCLE PROTEIN"/>
    <property type="match status" value="1"/>
</dbReference>
<dbReference type="GO" id="GO:0051301">
    <property type="term" value="P:cell division"/>
    <property type="evidence" value="ECO:0007669"/>
    <property type="project" value="UniProtKB-KW"/>
</dbReference>
<dbReference type="InterPro" id="IPR047928">
    <property type="entry name" value="Perm_prefix_1"/>
</dbReference>
<keyword evidence="2 6" id="KW-0812">Transmembrane</keyword>
<evidence type="ECO:0000313" key="8">
    <source>
        <dbReference type="Proteomes" id="UP001519308"/>
    </source>
</evidence>